<comment type="caution">
    <text evidence="3">The sequence shown here is derived from an EMBL/GenBank/DDBJ whole genome shotgun (WGS) entry which is preliminary data.</text>
</comment>
<keyword evidence="2" id="KW-0472">Membrane</keyword>
<accession>A0A927FFC7</accession>
<keyword evidence="4" id="KW-1185">Reference proteome</keyword>
<proteinExistence type="predicted"/>
<evidence type="ECO:0000256" key="1">
    <source>
        <dbReference type="SAM" id="MobiDB-lite"/>
    </source>
</evidence>
<protein>
    <submittedName>
        <fullName evidence="3">Uncharacterized protein</fullName>
    </submittedName>
</protein>
<sequence>MSESTPPTADTQEAPASTEAAFVAAEPVTVPGSVDAPEVSAAKALEATDSPKASDAHAGLAVDERAYQQYQALAQTVLDSADIASKSAESALAVSGQLRKATIELKALTDVGHKKARLLLAIGGGVMVVCTLFFLIMGVRMVGRINQLDVMVEAVGKRVIELNVAMESIEGVNRSMQELTAKQNELTKAQGQIEGRIDASLKQSESLVQKVPSETAKQVAASSDSLMRQVQGINSRLQSQANAVQSLGGEVKSLKSAVGNVDSLKRDVESLITLQKERYLEALQKNNASAVKERALQYPRVSPPKPAEAAPSAQSNPGPVLAPAAKP</sequence>
<dbReference type="Proteomes" id="UP000647424">
    <property type="component" value="Unassembled WGS sequence"/>
</dbReference>
<keyword evidence="2" id="KW-0812">Transmembrane</keyword>
<name>A0A927FFC7_9BURK</name>
<gene>
    <name evidence="3" type="ORF">IC609_00100</name>
</gene>
<evidence type="ECO:0000313" key="4">
    <source>
        <dbReference type="Proteomes" id="UP000647424"/>
    </source>
</evidence>
<keyword evidence="2" id="KW-1133">Transmembrane helix</keyword>
<dbReference type="AlphaFoldDB" id="A0A927FFC7"/>
<evidence type="ECO:0000313" key="3">
    <source>
        <dbReference type="EMBL" id="MBD8048927.1"/>
    </source>
</evidence>
<reference evidence="3 4" key="1">
    <citation type="submission" date="2020-09" db="EMBL/GenBank/DDBJ databases">
        <title>Genome seq and assembly of Limnohabitants sp.</title>
        <authorList>
            <person name="Chhetri G."/>
        </authorList>
    </citation>
    <scope>NUCLEOTIDE SEQUENCE [LARGE SCALE GENOMIC DNA]</scope>
    <source>
        <strain evidence="3 4">JUR4</strain>
    </source>
</reference>
<feature type="region of interest" description="Disordered" evidence="1">
    <location>
        <begin position="294"/>
        <end position="327"/>
    </location>
</feature>
<dbReference type="RefSeq" id="WP_191817439.1">
    <property type="nucleotide sequence ID" value="NZ_JACYFT010000001.1"/>
</dbReference>
<feature type="transmembrane region" description="Helical" evidence="2">
    <location>
        <begin position="118"/>
        <end position="139"/>
    </location>
</feature>
<organism evidence="3 4">
    <name type="scientific">Limnohabitans radicicola</name>
    <dbReference type="NCBI Taxonomy" id="2771427"/>
    <lineage>
        <taxon>Bacteria</taxon>
        <taxon>Pseudomonadati</taxon>
        <taxon>Pseudomonadota</taxon>
        <taxon>Betaproteobacteria</taxon>
        <taxon>Burkholderiales</taxon>
        <taxon>Comamonadaceae</taxon>
        <taxon>Limnohabitans</taxon>
    </lineage>
</organism>
<evidence type="ECO:0000256" key="2">
    <source>
        <dbReference type="SAM" id="Phobius"/>
    </source>
</evidence>
<dbReference type="EMBL" id="JACYFT010000001">
    <property type="protein sequence ID" value="MBD8048927.1"/>
    <property type="molecule type" value="Genomic_DNA"/>
</dbReference>